<sequence length="203" mass="22419">MSSQDLDRAALLEATQWYSKASDAGDQVGPLHLGQLYEDQYKDAHQAVYWYDLAARRGNGAAQERLTGLRQRIRLGIDTSREPEDVRSEEEPEPARRAPAAPTLSGLAAEALRQRWLADWEGSAPLATAQCLDVLVDTCGGPHGEWATLDDTERERVLADFLAVLPPRANFARAARDYYEASGPGRLRDHAAGLLRAAEWPEP</sequence>
<dbReference type="EMBL" id="CP109495">
    <property type="protein sequence ID" value="WUX57091.1"/>
    <property type="molecule type" value="Genomic_DNA"/>
</dbReference>
<evidence type="ECO:0000256" key="1">
    <source>
        <dbReference type="SAM" id="MobiDB-lite"/>
    </source>
</evidence>
<protein>
    <recommendedName>
        <fullName evidence="4">Sel1 repeat family protein</fullName>
    </recommendedName>
</protein>
<accession>A0ABZ2AG68</accession>
<keyword evidence="3" id="KW-1185">Reference proteome</keyword>
<dbReference type="SUPFAM" id="SSF81901">
    <property type="entry name" value="HCP-like"/>
    <property type="match status" value="1"/>
</dbReference>
<evidence type="ECO:0008006" key="4">
    <source>
        <dbReference type="Google" id="ProtNLM"/>
    </source>
</evidence>
<evidence type="ECO:0000313" key="3">
    <source>
        <dbReference type="Proteomes" id="UP001432209"/>
    </source>
</evidence>
<gene>
    <name evidence="2" type="ORF">OG442_39205</name>
</gene>
<organism evidence="2 3">
    <name type="scientific">Streptomyces niveus</name>
    <name type="common">Streptomyces spheroides</name>
    <dbReference type="NCBI Taxonomy" id="193462"/>
    <lineage>
        <taxon>Bacteria</taxon>
        <taxon>Bacillati</taxon>
        <taxon>Actinomycetota</taxon>
        <taxon>Actinomycetes</taxon>
        <taxon>Kitasatosporales</taxon>
        <taxon>Streptomycetaceae</taxon>
        <taxon>Streptomyces</taxon>
    </lineage>
</organism>
<evidence type="ECO:0000313" key="2">
    <source>
        <dbReference type="EMBL" id="WUX57091.1"/>
    </source>
</evidence>
<dbReference type="Gene3D" id="1.25.40.10">
    <property type="entry name" value="Tetratricopeptide repeat domain"/>
    <property type="match status" value="1"/>
</dbReference>
<feature type="region of interest" description="Disordered" evidence="1">
    <location>
        <begin position="77"/>
        <end position="102"/>
    </location>
</feature>
<reference evidence="2" key="1">
    <citation type="submission" date="2022-10" db="EMBL/GenBank/DDBJ databases">
        <title>The complete genomes of actinobacterial strains from the NBC collection.</title>
        <authorList>
            <person name="Joergensen T.S."/>
            <person name="Alvarez Arevalo M."/>
            <person name="Sterndorff E.B."/>
            <person name="Faurdal D."/>
            <person name="Vuksanovic O."/>
            <person name="Mourched A.-S."/>
            <person name="Charusanti P."/>
            <person name="Shaw S."/>
            <person name="Blin K."/>
            <person name="Weber T."/>
        </authorList>
    </citation>
    <scope>NUCLEOTIDE SEQUENCE</scope>
    <source>
        <strain evidence="2">NBC_01432</strain>
    </source>
</reference>
<dbReference type="Proteomes" id="UP001432209">
    <property type="component" value="Chromosome"/>
</dbReference>
<name>A0ABZ2AG68_STRNV</name>
<proteinExistence type="predicted"/>
<dbReference type="RefSeq" id="WP_329082164.1">
    <property type="nucleotide sequence ID" value="NZ_CP109495.1"/>
</dbReference>
<dbReference type="InterPro" id="IPR011990">
    <property type="entry name" value="TPR-like_helical_dom_sf"/>
</dbReference>